<evidence type="ECO:0000259" key="8">
    <source>
        <dbReference type="PROSITE" id="PS51188"/>
    </source>
</evidence>
<dbReference type="AlphaFoldDB" id="A0A8X7NS22"/>
<dbReference type="PROSITE" id="PS51188">
    <property type="entry name" value="ZF_CR"/>
    <property type="match status" value="1"/>
</dbReference>
<proteinExistence type="predicted"/>
<sequence>MVRETHLYDILLVASNATVEEISRAYKKLALKYHPDKTNHDPQLTEKFKEMTRAYEVLKDSNQRSISDRFGEEGLDSVVSTDASPQYGNSSSSSSPQQYHQFFTASSRSSNGGGSSGNSRRNNFQHPFANDMFSQVFEDINSMFSTTNSFFASHSSTTSPFDNMRRNSGFQQQQQQQQQQQPMKKVVKPYGEPLHDQFIRGDDIHHKCEVTLHDLMYGKIIKLSLPKVVKCLHCDGCGGLNVKTCKTCLGSGKVMIIQYNQFAQYKQTSSCASCHGTGTYMRPQDKCIYCDGGYVETTKIIQVYVPPGAKSGDVIIIRGESDEGKNIIPGDLIIELRQKPHPYLVRKNNDLFMNYELDLKTALLGGEVMVPNFLRMGQFLKIYINCHGQQSINNEKVQEGEIVGTINTNEPKVINGLGMPINTNASYNNGRIVQPNDRQDPSYVENMMLSDQVFHRGNLYINFHVKMPSSNDFSEQSLVDLQKILPTTSTYIPSPSDSIVEGHLSNVGPATKKRKIVD</sequence>
<dbReference type="InterPro" id="IPR044713">
    <property type="entry name" value="DNJA1/2-like"/>
</dbReference>
<evidence type="ECO:0000256" key="2">
    <source>
        <dbReference type="ARBA" id="ARBA00022737"/>
    </source>
</evidence>
<feature type="compositionally biased region" description="Polar residues" evidence="6">
    <location>
        <begin position="79"/>
        <end position="89"/>
    </location>
</feature>
<reference evidence="9" key="1">
    <citation type="submission" date="2020-03" db="EMBL/GenBank/DDBJ databases">
        <title>FDA dAtabase for Regulatory Grade micrObial Sequences (FDA-ARGOS): Supporting development and validation of Infectious Disease Dx tests.</title>
        <authorList>
            <person name="Campos J."/>
            <person name="Goldberg B."/>
            <person name="Tallon L."/>
            <person name="Sadzewicz L."/>
            <person name="Vavikolanu K."/>
            <person name="Mehta A."/>
            <person name="Aluvathingal J."/>
            <person name="Nadendla S."/>
            <person name="Nandy P."/>
            <person name="Geyer C."/>
            <person name="Yan Y."/>
            <person name="Sichtig H."/>
        </authorList>
    </citation>
    <scope>NUCLEOTIDE SEQUENCE [LARGE SCALE GENOMIC DNA]</scope>
    <source>
        <strain evidence="9">FDAARGOS_652</strain>
    </source>
</reference>
<name>A0A8X7NS22_CANPA</name>
<organism evidence="9 10">
    <name type="scientific">Candida parapsilosis</name>
    <name type="common">Yeast</name>
    <dbReference type="NCBI Taxonomy" id="5480"/>
    <lineage>
        <taxon>Eukaryota</taxon>
        <taxon>Fungi</taxon>
        <taxon>Dikarya</taxon>
        <taxon>Ascomycota</taxon>
        <taxon>Saccharomycotina</taxon>
        <taxon>Pichiomycetes</taxon>
        <taxon>Debaryomycetaceae</taxon>
        <taxon>Candida/Lodderomyces clade</taxon>
        <taxon>Candida</taxon>
    </lineage>
</organism>
<keyword evidence="3 5" id="KW-0863">Zinc-finger</keyword>
<dbReference type="InterPro" id="IPR002939">
    <property type="entry name" value="DnaJ_C"/>
</dbReference>
<evidence type="ECO:0000256" key="4">
    <source>
        <dbReference type="ARBA" id="ARBA00022833"/>
    </source>
</evidence>
<dbReference type="PANTHER" id="PTHR43888">
    <property type="entry name" value="DNAJ-LIKE-2, ISOFORM A-RELATED"/>
    <property type="match status" value="1"/>
</dbReference>
<keyword evidence="4 5" id="KW-0862">Zinc</keyword>
<evidence type="ECO:0000313" key="10">
    <source>
        <dbReference type="Proteomes" id="UP000590412"/>
    </source>
</evidence>
<evidence type="ECO:0000256" key="6">
    <source>
        <dbReference type="SAM" id="MobiDB-lite"/>
    </source>
</evidence>
<dbReference type="PRINTS" id="PR00625">
    <property type="entry name" value="JDOMAIN"/>
</dbReference>
<dbReference type="Gene3D" id="2.10.230.10">
    <property type="entry name" value="Heat shock protein DnaJ, cysteine-rich domain"/>
    <property type="match status" value="1"/>
</dbReference>
<feature type="region of interest" description="Disordered" evidence="6">
    <location>
        <begin position="155"/>
        <end position="181"/>
    </location>
</feature>
<dbReference type="InterPro" id="IPR001305">
    <property type="entry name" value="HSP_DnaJ_Cys-rich_dom"/>
</dbReference>
<dbReference type="CDD" id="cd10747">
    <property type="entry name" value="DnaJ_C"/>
    <property type="match status" value="1"/>
</dbReference>
<feature type="compositionally biased region" description="Low complexity" evidence="6">
    <location>
        <begin position="171"/>
        <end position="181"/>
    </location>
</feature>
<gene>
    <name evidence="9" type="ORF">FOB60_000595</name>
</gene>
<dbReference type="CDD" id="cd10719">
    <property type="entry name" value="DnaJ_zf"/>
    <property type="match status" value="1"/>
</dbReference>
<dbReference type="EMBL" id="JABWAB010000001">
    <property type="protein sequence ID" value="KAF6059013.1"/>
    <property type="molecule type" value="Genomic_DNA"/>
</dbReference>
<accession>A0A8X7NS22</accession>
<dbReference type="Pfam" id="PF01556">
    <property type="entry name" value="DnaJ_C"/>
    <property type="match status" value="1"/>
</dbReference>
<keyword evidence="1 5" id="KW-0479">Metal-binding</keyword>
<feature type="domain" description="J" evidence="7">
    <location>
        <begin position="6"/>
        <end position="71"/>
    </location>
</feature>
<dbReference type="SUPFAM" id="SSF46565">
    <property type="entry name" value="Chaperone J-domain"/>
    <property type="match status" value="1"/>
</dbReference>
<dbReference type="GO" id="GO:0006457">
    <property type="term" value="P:protein folding"/>
    <property type="evidence" value="ECO:0007669"/>
    <property type="project" value="InterPro"/>
</dbReference>
<evidence type="ECO:0000256" key="5">
    <source>
        <dbReference type="PROSITE-ProRule" id="PRU00546"/>
    </source>
</evidence>
<dbReference type="Pfam" id="PF00226">
    <property type="entry name" value="DnaJ"/>
    <property type="match status" value="1"/>
</dbReference>
<dbReference type="InterPro" id="IPR008971">
    <property type="entry name" value="HSP40/DnaJ_pept-bd"/>
</dbReference>
<dbReference type="Gene3D" id="1.10.287.110">
    <property type="entry name" value="DnaJ domain"/>
    <property type="match status" value="1"/>
</dbReference>
<dbReference type="InterPro" id="IPR001623">
    <property type="entry name" value="DnaJ_domain"/>
</dbReference>
<evidence type="ECO:0000256" key="1">
    <source>
        <dbReference type="ARBA" id="ARBA00022723"/>
    </source>
</evidence>
<feature type="domain" description="CR-type" evidence="8">
    <location>
        <begin position="218"/>
        <end position="299"/>
    </location>
</feature>
<feature type="compositionally biased region" description="Polar residues" evidence="6">
    <location>
        <begin position="155"/>
        <end position="170"/>
    </location>
</feature>
<dbReference type="GO" id="GO:0008270">
    <property type="term" value="F:zinc ion binding"/>
    <property type="evidence" value="ECO:0007669"/>
    <property type="project" value="UniProtKB-KW"/>
</dbReference>
<dbReference type="GO" id="GO:0030544">
    <property type="term" value="F:Hsp70 protein binding"/>
    <property type="evidence" value="ECO:0007669"/>
    <property type="project" value="InterPro"/>
</dbReference>
<feature type="compositionally biased region" description="Polar residues" evidence="6">
    <location>
        <begin position="96"/>
        <end position="105"/>
    </location>
</feature>
<dbReference type="GO" id="GO:0051082">
    <property type="term" value="F:unfolded protein binding"/>
    <property type="evidence" value="ECO:0007669"/>
    <property type="project" value="InterPro"/>
</dbReference>
<dbReference type="InterPro" id="IPR036869">
    <property type="entry name" value="J_dom_sf"/>
</dbReference>
<comment type="caution">
    <text evidence="9">The sequence shown here is derived from an EMBL/GenBank/DDBJ whole genome shotgun (WGS) entry which is preliminary data.</text>
</comment>
<dbReference type="Proteomes" id="UP000590412">
    <property type="component" value="Unassembled WGS sequence"/>
</dbReference>
<dbReference type="Pfam" id="PF00684">
    <property type="entry name" value="DnaJ_CXXCXGXG"/>
    <property type="match status" value="1"/>
</dbReference>
<keyword evidence="2" id="KW-0677">Repeat</keyword>
<dbReference type="SUPFAM" id="SSF57938">
    <property type="entry name" value="DnaJ/Hsp40 cysteine-rich domain"/>
    <property type="match status" value="1"/>
</dbReference>
<dbReference type="PROSITE" id="PS50076">
    <property type="entry name" value="DNAJ_2"/>
    <property type="match status" value="1"/>
</dbReference>
<dbReference type="SMART" id="SM00271">
    <property type="entry name" value="DnaJ"/>
    <property type="match status" value="1"/>
</dbReference>
<dbReference type="Gene3D" id="2.60.260.20">
    <property type="entry name" value="Urease metallochaperone UreE, N-terminal domain"/>
    <property type="match status" value="2"/>
</dbReference>
<feature type="region of interest" description="Disordered" evidence="6">
    <location>
        <begin position="79"/>
        <end position="126"/>
    </location>
</feature>
<evidence type="ECO:0000313" key="9">
    <source>
        <dbReference type="EMBL" id="KAF6059013.1"/>
    </source>
</evidence>
<dbReference type="InterPro" id="IPR036410">
    <property type="entry name" value="HSP_DnaJ_Cys-rich_dom_sf"/>
</dbReference>
<dbReference type="CDD" id="cd06257">
    <property type="entry name" value="DnaJ"/>
    <property type="match status" value="1"/>
</dbReference>
<dbReference type="SUPFAM" id="SSF49493">
    <property type="entry name" value="HSP40/DnaJ peptide-binding domain"/>
    <property type="match status" value="2"/>
</dbReference>
<evidence type="ECO:0000259" key="7">
    <source>
        <dbReference type="PROSITE" id="PS50076"/>
    </source>
</evidence>
<feature type="zinc finger region" description="CR-type" evidence="5">
    <location>
        <begin position="218"/>
        <end position="299"/>
    </location>
</feature>
<protein>
    <submittedName>
        <fullName evidence="9">DnaJ domain family protein</fullName>
    </submittedName>
</protein>
<evidence type="ECO:0000256" key="3">
    <source>
        <dbReference type="ARBA" id="ARBA00022771"/>
    </source>
</evidence>